<comment type="caution">
    <text evidence="4">The sequence shown here is derived from an EMBL/GenBank/DDBJ whole genome shotgun (WGS) entry which is preliminary data.</text>
</comment>
<feature type="domain" description="NADPH-dependent FMN reductase-like" evidence="3">
    <location>
        <begin position="3"/>
        <end position="103"/>
    </location>
</feature>
<organism evidence="4">
    <name type="scientific">marine sediment metagenome</name>
    <dbReference type="NCBI Taxonomy" id="412755"/>
    <lineage>
        <taxon>unclassified sequences</taxon>
        <taxon>metagenomes</taxon>
        <taxon>ecological metagenomes</taxon>
    </lineage>
</organism>
<dbReference type="SUPFAM" id="SSF52218">
    <property type="entry name" value="Flavoproteins"/>
    <property type="match status" value="1"/>
</dbReference>
<dbReference type="EMBL" id="LAZR01027080">
    <property type="protein sequence ID" value="KKL66819.1"/>
    <property type="molecule type" value="Genomic_DNA"/>
</dbReference>
<protein>
    <recommendedName>
        <fullName evidence="3">NADPH-dependent FMN reductase-like domain-containing protein</fullName>
    </recommendedName>
</protein>
<accession>A0A0F9DYL8</accession>
<sequence>MFTVIGIAGSPRKTGNSATLLEAVLAGAAAAGECAADVVYLNDLTYRGCQACEPCTPDATCQITDDLSPVLEAVRAADIWVLATPIYFDGVSGQMKSFFDRCCHLACDGPAGKQKKQLIGPRAGGIVFSYEDNPRDDYLDVVNRLAGYLGWMGDFGKVEVLPAAKVSPSSPVTDRPELLQQARAMGEALVESLTER</sequence>
<dbReference type="Gene3D" id="3.40.50.360">
    <property type="match status" value="1"/>
</dbReference>
<dbReference type="AlphaFoldDB" id="A0A0F9DYL8"/>
<proteinExistence type="predicted"/>
<dbReference type="InterPro" id="IPR051796">
    <property type="entry name" value="ISF_SsuE-like"/>
</dbReference>
<keyword evidence="1" id="KW-0285">Flavoprotein</keyword>
<feature type="non-terminal residue" evidence="4">
    <location>
        <position position="196"/>
    </location>
</feature>
<dbReference type="Pfam" id="PF03358">
    <property type="entry name" value="FMN_red"/>
    <property type="match status" value="1"/>
</dbReference>
<evidence type="ECO:0000259" key="3">
    <source>
        <dbReference type="Pfam" id="PF03358"/>
    </source>
</evidence>
<dbReference type="GO" id="GO:0016491">
    <property type="term" value="F:oxidoreductase activity"/>
    <property type="evidence" value="ECO:0007669"/>
    <property type="project" value="InterPro"/>
</dbReference>
<gene>
    <name evidence="4" type="ORF">LCGC14_2141160</name>
</gene>
<evidence type="ECO:0000313" key="4">
    <source>
        <dbReference type="EMBL" id="KKL66819.1"/>
    </source>
</evidence>
<dbReference type="PANTHER" id="PTHR43278:SF2">
    <property type="entry name" value="IRON-SULFUR FLAVOPROTEIN"/>
    <property type="match status" value="1"/>
</dbReference>
<evidence type="ECO:0000256" key="2">
    <source>
        <dbReference type="ARBA" id="ARBA00022643"/>
    </source>
</evidence>
<dbReference type="PANTHER" id="PTHR43278">
    <property type="entry name" value="NAD(P)H-DEPENDENT FMN-CONTAINING OXIDOREDUCTASE YWQN-RELATED"/>
    <property type="match status" value="1"/>
</dbReference>
<dbReference type="InterPro" id="IPR029039">
    <property type="entry name" value="Flavoprotein-like_sf"/>
</dbReference>
<name>A0A0F9DYL8_9ZZZZ</name>
<dbReference type="InterPro" id="IPR005025">
    <property type="entry name" value="FMN_Rdtase-like_dom"/>
</dbReference>
<reference evidence="4" key="1">
    <citation type="journal article" date="2015" name="Nature">
        <title>Complex archaea that bridge the gap between prokaryotes and eukaryotes.</title>
        <authorList>
            <person name="Spang A."/>
            <person name="Saw J.H."/>
            <person name="Jorgensen S.L."/>
            <person name="Zaremba-Niedzwiedzka K."/>
            <person name="Martijn J."/>
            <person name="Lind A.E."/>
            <person name="van Eijk R."/>
            <person name="Schleper C."/>
            <person name="Guy L."/>
            <person name="Ettema T.J."/>
        </authorList>
    </citation>
    <scope>NUCLEOTIDE SEQUENCE</scope>
</reference>
<keyword evidence="2" id="KW-0288">FMN</keyword>
<evidence type="ECO:0000256" key="1">
    <source>
        <dbReference type="ARBA" id="ARBA00022630"/>
    </source>
</evidence>